<dbReference type="InterPro" id="IPR043472">
    <property type="entry name" value="Macro_dom-like"/>
</dbReference>
<feature type="domain" description="Macro" evidence="1">
    <location>
        <begin position="12"/>
        <end position="189"/>
    </location>
</feature>
<gene>
    <name evidence="2" type="ORF">BB561_004683</name>
</gene>
<dbReference type="OrthoDB" id="6077599at2759"/>
<proteinExistence type="predicted"/>
<dbReference type="PANTHER" id="PTHR11106">
    <property type="entry name" value="GANGLIOSIDE INDUCED DIFFERENTIATION ASSOCIATED PROTEIN 2-RELATED"/>
    <property type="match status" value="1"/>
</dbReference>
<keyword evidence="3" id="KW-1185">Reference proteome</keyword>
<evidence type="ECO:0000259" key="1">
    <source>
        <dbReference type="PROSITE" id="PS51154"/>
    </source>
</evidence>
<sequence>MALNSIVNQQFLVKTSLAMKVPVRITACCSDITTLKVDAIVNAANCSLLGGGGVDAAIHTAAGPKLLEECIALGGCDTGEAKITSGYNLPAKYVIHTPGPIGEIPELLSNSYRNSLDFIITHKIQSIAFPCISTGVYNYPFVNATHVVLKTLKEWLEINADKTRDLHVYFCTFKNSDLQVYNELIPKYFDQRA</sequence>
<dbReference type="PROSITE" id="PS51154">
    <property type="entry name" value="MACRO"/>
    <property type="match status" value="1"/>
</dbReference>
<dbReference type="CDD" id="cd02908">
    <property type="entry name" value="Macro_OAADPr_deacetylase"/>
    <property type="match status" value="1"/>
</dbReference>
<dbReference type="PANTHER" id="PTHR11106:SF27">
    <property type="entry name" value="MACRO DOMAIN-CONTAINING PROTEIN"/>
    <property type="match status" value="1"/>
</dbReference>
<dbReference type="SUPFAM" id="SSF52949">
    <property type="entry name" value="Macro domain-like"/>
    <property type="match status" value="1"/>
</dbReference>
<accession>A0A2T9YET8</accession>
<dbReference type="Pfam" id="PF01661">
    <property type="entry name" value="Macro"/>
    <property type="match status" value="1"/>
</dbReference>
<dbReference type="InterPro" id="IPR002589">
    <property type="entry name" value="Macro_dom"/>
</dbReference>
<dbReference type="STRING" id="133385.A0A2T9YET8"/>
<dbReference type="EMBL" id="MBFR01000235">
    <property type="protein sequence ID" value="PVU90858.1"/>
    <property type="molecule type" value="Genomic_DNA"/>
</dbReference>
<dbReference type="SMART" id="SM00506">
    <property type="entry name" value="A1pp"/>
    <property type="match status" value="1"/>
</dbReference>
<organism evidence="2 3">
    <name type="scientific">Smittium simulii</name>
    <dbReference type="NCBI Taxonomy" id="133385"/>
    <lineage>
        <taxon>Eukaryota</taxon>
        <taxon>Fungi</taxon>
        <taxon>Fungi incertae sedis</taxon>
        <taxon>Zoopagomycota</taxon>
        <taxon>Kickxellomycotina</taxon>
        <taxon>Harpellomycetes</taxon>
        <taxon>Harpellales</taxon>
        <taxon>Legeriomycetaceae</taxon>
        <taxon>Smittium</taxon>
    </lineage>
</organism>
<evidence type="ECO:0000313" key="2">
    <source>
        <dbReference type="EMBL" id="PVU90858.1"/>
    </source>
</evidence>
<name>A0A2T9YET8_9FUNG</name>
<protein>
    <recommendedName>
        <fullName evidence="1">Macro domain-containing protein</fullName>
    </recommendedName>
</protein>
<dbReference type="Gene3D" id="3.40.220.10">
    <property type="entry name" value="Leucine Aminopeptidase, subunit E, domain 1"/>
    <property type="match status" value="1"/>
</dbReference>
<dbReference type="Proteomes" id="UP000245383">
    <property type="component" value="Unassembled WGS sequence"/>
</dbReference>
<reference evidence="2 3" key="1">
    <citation type="journal article" date="2018" name="MBio">
        <title>Comparative Genomics Reveals the Core Gene Toolbox for the Fungus-Insect Symbiosis.</title>
        <authorList>
            <person name="Wang Y."/>
            <person name="Stata M."/>
            <person name="Wang W."/>
            <person name="Stajich J.E."/>
            <person name="White M.M."/>
            <person name="Moncalvo J.M."/>
        </authorList>
    </citation>
    <scope>NUCLEOTIDE SEQUENCE [LARGE SCALE GENOMIC DNA]</scope>
    <source>
        <strain evidence="2 3">SWE-8-4</strain>
    </source>
</reference>
<evidence type="ECO:0000313" key="3">
    <source>
        <dbReference type="Proteomes" id="UP000245383"/>
    </source>
</evidence>
<comment type="caution">
    <text evidence="2">The sequence shown here is derived from an EMBL/GenBank/DDBJ whole genome shotgun (WGS) entry which is preliminary data.</text>
</comment>
<dbReference type="AlphaFoldDB" id="A0A2T9YET8"/>